<dbReference type="EMBL" id="JACYWE010000009">
    <property type="protein sequence ID" value="MBD8507685.1"/>
    <property type="molecule type" value="Genomic_DNA"/>
</dbReference>
<protein>
    <recommendedName>
        <fullName evidence="4">Prealbumin-like fold domain-containing protein</fullName>
    </recommendedName>
</protein>
<reference evidence="2" key="1">
    <citation type="submission" date="2020-09" db="EMBL/GenBank/DDBJ databases">
        <title>Hoyosella lacisalsi sp. nov., a halotolerant actinobacterium isolated from soil of Lake Gudzhirganskoe.</title>
        <authorList>
            <person name="Yang Q."/>
            <person name="Guo P.Y."/>
            <person name="Liu S.W."/>
            <person name="Li F.N."/>
            <person name="Sun C.H."/>
        </authorList>
    </citation>
    <scope>NUCLEOTIDE SEQUENCE</scope>
    <source>
        <strain evidence="2">G463</strain>
    </source>
</reference>
<evidence type="ECO:0000313" key="2">
    <source>
        <dbReference type="EMBL" id="MBD8507685.1"/>
    </source>
</evidence>
<dbReference type="Proteomes" id="UP000642993">
    <property type="component" value="Unassembled WGS sequence"/>
</dbReference>
<feature type="region of interest" description="Disordered" evidence="1">
    <location>
        <begin position="130"/>
        <end position="169"/>
    </location>
</feature>
<accession>A0A927JEH5</accession>
<sequence>MPGASFTVSAMDACYSDGPGADLNPRFAARGGTGPDGVMTIEGLAPGCYGIKLTQAPTTHLPVPSGLYGGEITEDTDTLTVSIGFYDGPARLSASVVDTTLRVTDLDPNEPIDGLGLRLHRCDTSSIGYITPASNESGGNHPVHSCGRGLRVRDPDRSGQLRPRNLLSR</sequence>
<evidence type="ECO:0000256" key="1">
    <source>
        <dbReference type="SAM" id="MobiDB-lite"/>
    </source>
</evidence>
<dbReference type="AlphaFoldDB" id="A0A927JEH5"/>
<dbReference type="RefSeq" id="WP_192040136.1">
    <property type="nucleotide sequence ID" value="NZ_JACYWE010000009.1"/>
</dbReference>
<comment type="caution">
    <text evidence="2">The sequence shown here is derived from an EMBL/GenBank/DDBJ whole genome shotgun (WGS) entry which is preliminary data.</text>
</comment>
<evidence type="ECO:0008006" key="4">
    <source>
        <dbReference type="Google" id="ProtNLM"/>
    </source>
</evidence>
<proteinExistence type="predicted"/>
<gene>
    <name evidence="2" type="ORF">HT102_14450</name>
</gene>
<name>A0A927JEH5_9ACTN</name>
<keyword evidence="3" id="KW-1185">Reference proteome</keyword>
<evidence type="ECO:0000313" key="3">
    <source>
        <dbReference type="Proteomes" id="UP000642993"/>
    </source>
</evidence>
<organism evidence="2 3">
    <name type="scientific">Lolliginicoccus lacisalsi</name>
    <dbReference type="NCBI Taxonomy" id="2742202"/>
    <lineage>
        <taxon>Bacteria</taxon>
        <taxon>Bacillati</taxon>
        <taxon>Actinomycetota</taxon>
        <taxon>Actinomycetes</taxon>
        <taxon>Mycobacteriales</taxon>
        <taxon>Hoyosellaceae</taxon>
        <taxon>Lolliginicoccus</taxon>
    </lineage>
</organism>